<feature type="domain" description="EF-hand" evidence="3">
    <location>
        <begin position="19"/>
        <end position="54"/>
    </location>
</feature>
<accession>A0A087TC02</accession>
<evidence type="ECO:0000313" key="4">
    <source>
        <dbReference type="EMBL" id="KFM62641.1"/>
    </source>
</evidence>
<dbReference type="PROSITE" id="PS50222">
    <property type="entry name" value="EF_HAND_2"/>
    <property type="match status" value="1"/>
</dbReference>
<dbReference type="Proteomes" id="UP000054359">
    <property type="component" value="Unassembled WGS sequence"/>
</dbReference>
<dbReference type="STRING" id="407821.A0A087TC02"/>
<feature type="non-terminal residue" evidence="4">
    <location>
        <position position="100"/>
    </location>
</feature>
<evidence type="ECO:0000256" key="1">
    <source>
        <dbReference type="ARBA" id="ARBA00022837"/>
    </source>
</evidence>
<feature type="region of interest" description="Disordered" evidence="2">
    <location>
        <begin position="56"/>
        <end position="89"/>
    </location>
</feature>
<dbReference type="InterPro" id="IPR011992">
    <property type="entry name" value="EF-hand-dom_pair"/>
</dbReference>
<proteinExistence type="predicted"/>
<dbReference type="SUPFAM" id="SSF47473">
    <property type="entry name" value="EF-hand"/>
    <property type="match status" value="1"/>
</dbReference>
<keyword evidence="5" id="KW-1185">Reference proteome</keyword>
<evidence type="ECO:0000313" key="5">
    <source>
        <dbReference type="Proteomes" id="UP000054359"/>
    </source>
</evidence>
<dbReference type="InterPro" id="IPR002048">
    <property type="entry name" value="EF_hand_dom"/>
</dbReference>
<dbReference type="EMBL" id="KK114525">
    <property type="protein sequence ID" value="KFM62641.1"/>
    <property type="molecule type" value="Genomic_DNA"/>
</dbReference>
<dbReference type="InterPro" id="IPR018247">
    <property type="entry name" value="EF_Hand_1_Ca_BS"/>
</dbReference>
<protein>
    <submittedName>
        <fullName evidence="4">Serine/threonine-protein phosphatase with EF-hands 2</fullName>
    </submittedName>
</protein>
<reference evidence="4 5" key="1">
    <citation type="submission" date="2013-11" db="EMBL/GenBank/DDBJ databases">
        <title>Genome sequencing of Stegodyphus mimosarum.</title>
        <authorList>
            <person name="Bechsgaard J."/>
        </authorList>
    </citation>
    <scope>NUCLEOTIDE SEQUENCE [LARGE SCALE GENOMIC DNA]</scope>
</reference>
<dbReference type="GO" id="GO:0005509">
    <property type="term" value="F:calcium ion binding"/>
    <property type="evidence" value="ECO:0007669"/>
    <property type="project" value="InterPro"/>
</dbReference>
<evidence type="ECO:0000256" key="2">
    <source>
        <dbReference type="SAM" id="MobiDB-lite"/>
    </source>
</evidence>
<name>A0A087TC02_STEMI</name>
<dbReference type="OrthoDB" id="442428at2759"/>
<keyword evidence="1" id="KW-0106">Calcium</keyword>
<organism evidence="4 5">
    <name type="scientific">Stegodyphus mimosarum</name>
    <name type="common">African social velvet spider</name>
    <dbReference type="NCBI Taxonomy" id="407821"/>
    <lineage>
        <taxon>Eukaryota</taxon>
        <taxon>Metazoa</taxon>
        <taxon>Ecdysozoa</taxon>
        <taxon>Arthropoda</taxon>
        <taxon>Chelicerata</taxon>
        <taxon>Arachnida</taxon>
        <taxon>Araneae</taxon>
        <taxon>Araneomorphae</taxon>
        <taxon>Entelegynae</taxon>
        <taxon>Eresoidea</taxon>
        <taxon>Eresidae</taxon>
        <taxon>Stegodyphus</taxon>
    </lineage>
</organism>
<feature type="compositionally biased region" description="Basic and acidic residues" evidence="2">
    <location>
        <begin position="65"/>
        <end position="85"/>
    </location>
</feature>
<dbReference type="PROSITE" id="PS00018">
    <property type="entry name" value="EF_HAND_1"/>
    <property type="match status" value="1"/>
</dbReference>
<sequence>MDEFSDACAFLGEQLGKPIPPGTIQDLAHSIDMNKDGFIDLNEFLEAFRLVNGNRPPSEISLQENLKKEDEKDQKGNAEPDRNTLEEDIDIDDNCSLRRF</sequence>
<dbReference type="AlphaFoldDB" id="A0A087TC02"/>
<dbReference type="Gene3D" id="1.10.238.10">
    <property type="entry name" value="EF-hand"/>
    <property type="match status" value="1"/>
</dbReference>
<evidence type="ECO:0000259" key="3">
    <source>
        <dbReference type="PROSITE" id="PS50222"/>
    </source>
</evidence>
<gene>
    <name evidence="4" type="ORF">X975_16495</name>
</gene>